<comment type="similarity">
    <text evidence="4">Belongs to the LptA family.</text>
</comment>
<keyword evidence="3 4" id="KW-0574">Periplasm</keyword>
<comment type="function">
    <text evidence="4">Involved in the assembly of lipopolysaccharide (LPS). Required for the translocation of LPS from the inner membrane to the outer membrane. May form a bridge between the inner membrane and the outer membrane, via interactions with LptC and LptD, thereby facilitating LPS transfer across the periplasm.</text>
</comment>
<sequence precursor="true">MTLFKAALATTLTLSVCSAALSLPDDRKQAINLSSDRAIYENNQGVYIGNVSMSQGSLKIRADKLTIIESNRKVEKVIAEGSPAYFEQQPRAEEGVVIASAQRIEYSLAQEEILLQKNASITHQGSKISGDRVVYSGRKQMVVADGGTTEKENRVKMTLQPQAIPDSELPGGDANNTTTKPIPDNAPSGESR</sequence>
<keyword evidence="8" id="KW-1185">Reference proteome</keyword>
<evidence type="ECO:0000313" key="8">
    <source>
        <dbReference type="Proteomes" id="UP000536640"/>
    </source>
</evidence>
<dbReference type="InterPro" id="IPR052037">
    <property type="entry name" value="LPS_export_LptA"/>
</dbReference>
<evidence type="ECO:0000256" key="2">
    <source>
        <dbReference type="ARBA" id="ARBA00022729"/>
    </source>
</evidence>
<dbReference type="InterPro" id="IPR005653">
    <property type="entry name" value="OstA-like_N"/>
</dbReference>
<dbReference type="GO" id="GO:0017089">
    <property type="term" value="F:glycolipid transfer activity"/>
    <property type="evidence" value="ECO:0007669"/>
    <property type="project" value="TreeGrafter"/>
</dbReference>
<evidence type="ECO:0000313" key="7">
    <source>
        <dbReference type="EMBL" id="MBB5188140.1"/>
    </source>
</evidence>
<evidence type="ECO:0000256" key="1">
    <source>
        <dbReference type="ARBA" id="ARBA00022448"/>
    </source>
</evidence>
<evidence type="ECO:0000259" key="6">
    <source>
        <dbReference type="Pfam" id="PF03968"/>
    </source>
</evidence>
<dbReference type="RefSeq" id="WP_184463254.1">
    <property type="nucleotide sequence ID" value="NZ_JACHHW010000006.1"/>
</dbReference>
<dbReference type="GO" id="GO:0009279">
    <property type="term" value="C:cell outer membrane"/>
    <property type="evidence" value="ECO:0007669"/>
    <property type="project" value="TreeGrafter"/>
</dbReference>
<comment type="caution">
    <text evidence="7">The sequence shown here is derived from an EMBL/GenBank/DDBJ whole genome shotgun (WGS) entry which is preliminary data.</text>
</comment>
<organism evidence="7 8">
    <name type="scientific">Zhongshania antarctica</name>
    <dbReference type="NCBI Taxonomy" id="641702"/>
    <lineage>
        <taxon>Bacteria</taxon>
        <taxon>Pseudomonadati</taxon>
        <taxon>Pseudomonadota</taxon>
        <taxon>Gammaproteobacteria</taxon>
        <taxon>Cellvibrionales</taxon>
        <taxon>Spongiibacteraceae</taxon>
        <taxon>Zhongshania</taxon>
    </lineage>
</organism>
<gene>
    <name evidence="4" type="primary">lptA</name>
    <name evidence="7" type="ORF">HNQ57_002419</name>
</gene>
<dbReference type="Pfam" id="PF03968">
    <property type="entry name" value="LptD_N"/>
    <property type="match status" value="1"/>
</dbReference>
<dbReference type="GO" id="GO:0030288">
    <property type="term" value="C:outer membrane-bounded periplasmic space"/>
    <property type="evidence" value="ECO:0007669"/>
    <property type="project" value="TreeGrafter"/>
</dbReference>
<dbReference type="InterPro" id="IPR014340">
    <property type="entry name" value="LptA"/>
</dbReference>
<comment type="subcellular location">
    <subcellularLocation>
        <location evidence="4">Periplasm</location>
    </subcellularLocation>
</comment>
<dbReference type="GO" id="GO:0001530">
    <property type="term" value="F:lipopolysaccharide binding"/>
    <property type="evidence" value="ECO:0007669"/>
    <property type="project" value="InterPro"/>
</dbReference>
<protein>
    <recommendedName>
        <fullName evidence="4">Lipopolysaccharide export system protein LptA</fullName>
    </recommendedName>
</protein>
<evidence type="ECO:0000256" key="3">
    <source>
        <dbReference type="ARBA" id="ARBA00022764"/>
    </source>
</evidence>
<dbReference type="EMBL" id="JACHHW010000006">
    <property type="protein sequence ID" value="MBB5188140.1"/>
    <property type="molecule type" value="Genomic_DNA"/>
</dbReference>
<keyword evidence="2 4" id="KW-0732">Signal</keyword>
<dbReference type="NCBIfam" id="TIGR03002">
    <property type="entry name" value="outer_YhbN_LptA"/>
    <property type="match status" value="1"/>
</dbReference>
<feature type="region of interest" description="Disordered" evidence="5">
    <location>
        <begin position="159"/>
        <end position="192"/>
    </location>
</feature>
<dbReference type="HAMAP" id="MF_01914">
    <property type="entry name" value="LPS_assembly_LptA"/>
    <property type="match status" value="1"/>
</dbReference>
<accession>A0A840R6Y7</accession>
<feature type="signal peptide" evidence="4">
    <location>
        <begin position="1"/>
        <end position="20"/>
    </location>
</feature>
<name>A0A840R6Y7_9GAMM</name>
<dbReference type="AlphaFoldDB" id="A0A840R6Y7"/>
<comment type="subunit">
    <text evidence="4">Component of the lipopolysaccharide transport and assembly complex.</text>
</comment>
<dbReference type="PANTHER" id="PTHR36504:SF1">
    <property type="entry name" value="LIPOPOLYSACCHARIDE EXPORT SYSTEM PROTEIN LPTA"/>
    <property type="match status" value="1"/>
</dbReference>
<reference evidence="7 8" key="1">
    <citation type="submission" date="2020-08" db="EMBL/GenBank/DDBJ databases">
        <title>Genomic Encyclopedia of Type Strains, Phase IV (KMG-IV): sequencing the most valuable type-strain genomes for metagenomic binning, comparative biology and taxonomic classification.</title>
        <authorList>
            <person name="Goeker M."/>
        </authorList>
    </citation>
    <scope>NUCLEOTIDE SEQUENCE [LARGE SCALE GENOMIC DNA]</scope>
    <source>
        <strain evidence="7 8">DSM 25701</strain>
    </source>
</reference>
<keyword evidence="1 4" id="KW-0813">Transport</keyword>
<feature type="chain" id="PRO_5033170068" description="Lipopolysaccharide export system protein LptA" evidence="4">
    <location>
        <begin position="21"/>
        <end position="192"/>
    </location>
</feature>
<dbReference type="GO" id="GO:0043165">
    <property type="term" value="P:Gram-negative-bacterium-type cell outer membrane assembly"/>
    <property type="evidence" value="ECO:0007669"/>
    <property type="project" value="UniProtKB-UniRule"/>
</dbReference>
<proteinExistence type="inferred from homology"/>
<dbReference type="Proteomes" id="UP000536640">
    <property type="component" value="Unassembled WGS sequence"/>
</dbReference>
<evidence type="ECO:0000256" key="5">
    <source>
        <dbReference type="SAM" id="MobiDB-lite"/>
    </source>
</evidence>
<evidence type="ECO:0000256" key="4">
    <source>
        <dbReference type="HAMAP-Rule" id="MF_01914"/>
    </source>
</evidence>
<feature type="domain" description="Organic solvent tolerance-like N-terminal" evidence="6">
    <location>
        <begin position="36"/>
        <end position="140"/>
    </location>
</feature>
<dbReference type="PANTHER" id="PTHR36504">
    <property type="entry name" value="LIPOPOLYSACCHARIDE EXPORT SYSTEM PROTEIN LPTA"/>
    <property type="match status" value="1"/>
</dbReference>
<dbReference type="GO" id="GO:0015920">
    <property type="term" value="P:lipopolysaccharide transport"/>
    <property type="evidence" value="ECO:0007669"/>
    <property type="project" value="UniProtKB-UniRule"/>
</dbReference>
<dbReference type="Gene3D" id="2.60.450.10">
    <property type="entry name" value="Lipopolysaccharide (LPS) transport protein A like domain"/>
    <property type="match status" value="1"/>
</dbReference>